<gene>
    <name evidence="3" type="ORF">NS331_05540</name>
</gene>
<keyword evidence="4" id="KW-1185">Reference proteome</keyword>
<dbReference type="AlphaFoldDB" id="A0A147H4V3"/>
<dbReference type="PROSITE" id="PS50006">
    <property type="entry name" value="FHA_DOMAIN"/>
    <property type="match status" value="1"/>
</dbReference>
<feature type="domain" description="FHA" evidence="2">
    <location>
        <begin position="26"/>
        <end position="76"/>
    </location>
</feature>
<proteinExistence type="predicted"/>
<protein>
    <recommendedName>
        <fullName evidence="2">FHA domain-containing protein</fullName>
    </recommendedName>
</protein>
<dbReference type="EMBL" id="LDSL01000037">
    <property type="protein sequence ID" value="KTT24992.1"/>
    <property type="molecule type" value="Genomic_DNA"/>
</dbReference>
<dbReference type="InterPro" id="IPR046883">
    <property type="entry name" value="T6SS_FHA_C"/>
</dbReference>
<dbReference type="SMART" id="SM00240">
    <property type="entry name" value="FHA"/>
    <property type="match status" value="1"/>
</dbReference>
<dbReference type="Pfam" id="PF20232">
    <property type="entry name" value="T6SS_FHA_C"/>
    <property type="match status" value="1"/>
</dbReference>
<feature type="compositionally biased region" description="Low complexity" evidence="1">
    <location>
        <begin position="298"/>
        <end position="342"/>
    </location>
</feature>
<dbReference type="Pfam" id="PF00498">
    <property type="entry name" value="FHA"/>
    <property type="match status" value="1"/>
</dbReference>
<feature type="region of interest" description="Disordered" evidence="1">
    <location>
        <begin position="264"/>
        <end position="342"/>
    </location>
</feature>
<organism evidence="3 4">
    <name type="scientific">Pseudacidovorax intermedius</name>
    <dbReference type="NCBI Taxonomy" id="433924"/>
    <lineage>
        <taxon>Bacteria</taxon>
        <taxon>Pseudomonadati</taxon>
        <taxon>Pseudomonadota</taxon>
        <taxon>Betaproteobacteria</taxon>
        <taxon>Burkholderiales</taxon>
        <taxon>Comamonadaceae</taxon>
        <taxon>Pseudacidovorax</taxon>
    </lineage>
</organism>
<accession>A0A147H4V3</accession>
<dbReference type="InterPro" id="IPR008984">
    <property type="entry name" value="SMAD_FHA_dom_sf"/>
</dbReference>
<evidence type="ECO:0000259" key="2">
    <source>
        <dbReference type="PROSITE" id="PS50006"/>
    </source>
</evidence>
<dbReference type="Gene3D" id="2.60.200.20">
    <property type="match status" value="1"/>
</dbReference>
<sequence>MIRIRVTGHQGRMAPGAMATFGAAGGTIGRAPQNALVLDDPDRTVSRVHAQVNCRGGRFFLVDRGSNPLQCDGRPVGAGNEVELRGGEQLVIGTFALAVEAAEALPPGPAATAGPPAPAPQPVAAGDDPFADLLAGLGPGPAAPAAASPARRSDAAAAAPALPAAFADPLGAVPGPAATAPADDPFAGLLGPAPAAPALPDDFSDLGLPAASHPTANAQRIDDLFGMGAGLPGSDPLALSPLADPLLQPNTAGSAADPLAAFAQPAPASQAPRSDHVPIGRFGFTPPREAEGGGAGGDAAAEPIRIGRAPAPRPAAPAAAMPPSAPRAGAAPVQTPPGAGAAGAVPDPFADLLGDEPFGPAVASGGFVDLLAPASPPMPAVADASGDAGELLAAFLRGLGGMHQPPAQLTPALMERVGVMLRSATEGTLQLLLTRQELKREVRAEVTMIAAQANNPLKFSPTVEVALGHLLGPPLRGFMPAEAAMRDAYDDLRAHQFGVMVGLRAALASLIERFGPEALEKKIAARSALDSLFAANRKARLWDQFTALYGTIAAEAEDDFHSLFGQAFLAAYEAQMARLKQGAAEAPPPAA</sequence>
<dbReference type="SUPFAM" id="SSF49879">
    <property type="entry name" value="SMAD/FHA domain"/>
    <property type="match status" value="1"/>
</dbReference>
<dbReference type="CDD" id="cd00060">
    <property type="entry name" value="FHA"/>
    <property type="match status" value="1"/>
</dbReference>
<dbReference type="NCBIfam" id="TIGR03354">
    <property type="entry name" value="VI_FHA"/>
    <property type="match status" value="1"/>
</dbReference>
<evidence type="ECO:0000313" key="3">
    <source>
        <dbReference type="EMBL" id="KTT24992.1"/>
    </source>
</evidence>
<dbReference type="Proteomes" id="UP000072741">
    <property type="component" value="Unassembled WGS sequence"/>
</dbReference>
<dbReference type="RefSeq" id="WP_058641008.1">
    <property type="nucleotide sequence ID" value="NZ_LDSL01000037.1"/>
</dbReference>
<dbReference type="OrthoDB" id="273564at2"/>
<feature type="region of interest" description="Disordered" evidence="1">
    <location>
        <begin position="107"/>
        <end position="149"/>
    </location>
</feature>
<reference evidence="3 4" key="1">
    <citation type="journal article" date="2016" name="Front. Microbiol.">
        <title>Genomic Resource of Rice Seed Associated Bacteria.</title>
        <authorList>
            <person name="Midha S."/>
            <person name="Bansal K."/>
            <person name="Sharma S."/>
            <person name="Kumar N."/>
            <person name="Patil P.P."/>
            <person name="Chaudhry V."/>
            <person name="Patil P.B."/>
        </authorList>
    </citation>
    <scope>NUCLEOTIDE SEQUENCE [LARGE SCALE GENOMIC DNA]</scope>
    <source>
        <strain evidence="3 4">NS331</strain>
    </source>
</reference>
<comment type="caution">
    <text evidence="3">The sequence shown here is derived from an EMBL/GenBank/DDBJ whole genome shotgun (WGS) entry which is preliminary data.</text>
</comment>
<dbReference type="InterPro" id="IPR017735">
    <property type="entry name" value="T6SS_FHA"/>
</dbReference>
<dbReference type="InterPro" id="IPR000253">
    <property type="entry name" value="FHA_dom"/>
</dbReference>
<evidence type="ECO:0000313" key="4">
    <source>
        <dbReference type="Proteomes" id="UP000072741"/>
    </source>
</evidence>
<evidence type="ECO:0000256" key="1">
    <source>
        <dbReference type="SAM" id="MobiDB-lite"/>
    </source>
</evidence>
<dbReference type="PATRIC" id="fig|433924.3.peg.2971"/>
<name>A0A147H4V3_9BURK</name>